<dbReference type="GO" id="GO:0003678">
    <property type="term" value="F:DNA helicase activity"/>
    <property type="evidence" value="ECO:0007669"/>
    <property type="project" value="UniProtKB-EC"/>
</dbReference>
<dbReference type="SMART" id="SM00559">
    <property type="entry name" value="Ku78"/>
    <property type="match status" value="1"/>
</dbReference>
<dbReference type="PhylomeDB" id="A0A061B8R6"/>
<reference evidence="16" key="1">
    <citation type="journal article" date="2014" name="Genome Announc.">
        <title>Genome sequence of the yeast Cyberlindnera fabianii (Hansenula fabianii).</title>
        <authorList>
            <person name="Freel K.C."/>
            <person name="Sarilar V."/>
            <person name="Neuveglise C."/>
            <person name="Devillers H."/>
            <person name="Friedrich A."/>
            <person name="Schacherer J."/>
        </authorList>
    </citation>
    <scope>NUCLEOTIDE SEQUENCE</scope>
    <source>
        <strain evidence="16">YJS4271</strain>
    </source>
</reference>
<evidence type="ECO:0000256" key="6">
    <source>
        <dbReference type="ARBA" id="ARBA00022763"/>
    </source>
</evidence>
<keyword evidence="10" id="KW-0779">Telomere</keyword>
<evidence type="ECO:0000256" key="7">
    <source>
        <dbReference type="ARBA" id="ARBA00022801"/>
    </source>
</evidence>
<dbReference type="OrthoDB" id="30826at2759"/>
<evidence type="ECO:0000256" key="14">
    <source>
        <dbReference type="ARBA" id="ARBA00023242"/>
    </source>
</evidence>
<protein>
    <recommendedName>
        <fullName evidence="3">DNA helicase</fullName>
        <ecNumber evidence="3">3.6.4.12</ecNumber>
    </recommendedName>
</protein>
<evidence type="ECO:0000256" key="13">
    <source>
        <dbReference type="ARBA" id="ARBA00023204"/>
    </source>
</evidence>
<comment type="subcellular location">
    <subcellularLocation>
        <location evidence="2">Chromosome</location>
        <location evidence="2">Telomere</location>
    </subcellularLocation>
    <subcellularLocation>
        <location evidence="1">Nucleus</location>
    </subcellularLocation>
</comment>
<keyword evidence="14" id="KW-0539">Nucleus</keyword>
<evidence type="ECO:0000256" key="9">
    <source>
        <dbReference type="ARBA" id="ARBA00022840"/>
    </source>
</evidence>
<dbReference type="InterPro" id="IPR016194">
    <property type="entry name" value="SPOC-like_C_dom_sf"/>
</dbReference>
<dbReference type="SUPFAM" id="SSF100939">
    <property type="entry name" value="SPOC domain-like"/>
    <property type="match status" value="1"/>
</dbReference>
<evidence type="ECO:0000313" key="16">
    <source>
        <dbReference type="EMBL" id="CDR43290.1"/>
    </source>
</evidence>
<evidence type="ECO:0000256" key="3">
    <source>
        <dbReference type="ARBA" id="ARBA00012551"/>
    </source>
</evidence>
<dbReference type="GO" id="GO:0006303">
    <property type="term" value="P:double-strand break repair via nonhomologous end joining"/>
    <property type="evidence" value="ECO:0007669"/>
    <property type="project" value="InterPro"/>
</dbReference>
<keyword evidence="5" id="KW-0547">Nucleotide-binding</keyword>
<keyword evidence="6" id="KW-0227">DNA damage</keyword>
<dbReference type="AlphaFoldDB" id="A0A061B8R6"/>
<dbReference type="InterPro" id="IPR036465">
    <property type="entry name" value="vWFA_dom_sf"/>
</dbReference>
<keyword evidence="12" id="KW-0233">DNA recombination</keyword>
<keyword evidence="9" id="KW-0067">ATP-binding</keyword>
<dbReference type="SUPFAM" id="SSF53300">
    <property type="entry name" value="vWA-like"/>
    <property type="match status" value="1"/>
</dbReference>
<keyword evidence="13" id="KW-0234">DNA repair</keyword>
<dbReference type="GO" id="GO:0000781">
    <property type="term" value="C:chromosome, telomeric region"/>
    <property type="evidence" value="ECO:0007669"/>
    <property type="project" value="UniProtKB-SubCell"/>
</dbReference>
<organism evidence="16">
    <name type="scientific">Cyberlindnera fabianii</name>
    <name type="common">Yeast</name>
    <name type="synonym">Hansenula fabianii</name>
    <dbReference type="NCBI Taxonomy" id="36022"/>
    <lineage>
        <taxon>Eukaryota</taxon>
        <taxon>Fungi</taxon>
        <taxon>Dikarya</taxon>
        <taxon>Ascomycota</taxon>
        <taxon>Saccharomycotina</taxon>
        <taxon>Saccharomycetes</taxon>
        <taxon>Phaffomycetales</taxon>
        <taxon>Phaffomycetaceae</taxon>
        <taxon>Cyberlindnera</taxon>
    </lineage>
</organism>
<dbReference type="GO" id="GO:0016787">
    <property type="term" value="F:hydrolase activity"/>
    <property type="evidence" value="ECO:0007669"/>
    <property type="project" value="UniProtKB-KW"/>
</dbReference>
<feature type="domain" description="Ku" evidence="15">
    <location>
        <begin position="298"/>
        <end position="452"/>
    </location>
</feature>
<dbReference type="InterPro" id="IPR005161">
    <property type="entry name" value="Ku_N"/>
</dbReference>
<keyword evidence="7" id="KW-0378">Hydrolase</keyword>
<evidence type="ECO:0000256" key="8">
    <source>
        <dbReference type="ARBA" id="ARBA00022806"/>
    </source>
</evidence>
<dbReference type="Pfam" id="PF03731">
    <property type="entry name" value="Ku_N"/>
    <property type="match status" value="1"/>
</dbReference>
<evidence type="ECO:0000256" key="2">
    <source>
        <dbReference type="ARBA" id="ARBA00004574"/>
    </source>
</evidence>
<dbReference type="VEuPathDB" id="FungiDB:BON22_2953"/>
<evidence type="ECO:0000256" key="10">
    <source>
        <dbReference type="ARBA" id="ARBA00022895"/>
    </source>
</evidence>
<dbReference type="PANTHER" id="PTHR12604:SF4">
    <property type="entry name" value="X-RAY REPAIR CROSS-COMPLEMENTING PROTEIN 5"/>
    <property type="match status" value="1"/>
</dbReference>
<dbReference type="Gene3D" id="3.40.50.410">
    <property type="entry name" value="von Willebrand factor, type A domain"/>
    <property type="match status" value="1"/>
</dbReference>
<accession>A0A061B8R6</accession>
<dbReference type="GO" id="GO:0005524">
    <property type="term" value="F:ATP binding"/>
    <property type="evidence" value="ECO:0007669"/>
    <property type="project" value="UniProtKB-KW"/>
</dbReference>
<keyword evidence="4" id="KW-0158">Chromosome</keyword>
<dbReference type="GO" id="GO:0042162">
    <property type="term" value="F:telomeric DNA binding"/>
    <property type="evidence" value="ECO:0007669"/>
    <property type="project" value="TreeGrafter"/>
</dbReference>
<dbReference type="Pfam" id="PF02735">
    <property type="entry name" value="Ku"/>
    <property type="match status" value="1"/>
</dbReference>
<evidence type="ECO:0000256" key="1">
    <source>
        <dbReference type="ARBA" id="ARBA00004123"/>
    </source>
</evidence>
<dbReference type="EMBL" id="LK052896">
    <property type="protein sequence ID" value="CDR43290.1"/>
    <property type="molecule type" value="Genomic_DNA"/>
</dbReference>
<dbReference type="GO" id="GO:0043564">
    <property type="term" value="C:Ku70:Ku80 complex"/>
    <property type="evidence" value="ECO:0007669"/>
    <property type="project" value="TreeGrafter"/>
</dbReference>
<dbReference type="GO" id="GO:0003690">
    <property type="term" value="F:double-stranded DNA binding"/>
    <property type="evidence" value="ECO:0007669"/>
    <property type="project" value="TreeGrafter"/>
</dbReference>
<dbReference type="EC" id="3.6.4.12" evidence="3"/>
<evidence type="ECO:0000256" key="11">
    <source>
        <dbReference type="ARBA" id="ARBA00023125"/>
    </source>
</evidence>
<dbReference type="Gene3D" id="1.10.1600.10">
    <property type="match status" value="1"/>
</dbReference>
<evidence type="ECO:0000256" key="12">
    <source>
        <dbReference type="ARBA" id="ARBA00023172"/>
    </source>
</evidence>
<evidence type="ECO:0000256" key="4">
    <source>
        <dbReference type="ARBA" id="ARBA00022454"/>
    </source>
</evidence>
<sequence length="620" mass="68756">MASKSSGRDKCDLDVGMDYVRSVLFEKILRGRKTDYVSFMKVESEVTSNTQDLDNVETCFEMIQPLYEHLRYLQVQPTSIKAGPDSAGIVRALLGAFQMITDFVGKRAFVKNVVLITNTRSTPELDDAFVAGITDIVVKSGINVTLIGTDFDDAQMDPERQKVGATWISFLEGLPNSTILTGKEAIALAEIPAPRVTKSANVFKGGELRIGADLLNTTQTDNSDGTCLCIAVEALGAVKVVRPPSRTTVGLDAKGNLRPVQRTIDYEIHHYTDRKLADADLEEIDKISELVEENQYEIEQVDKDSLVKAYKYGRAVVMLNPALEAARKYHTNLGLDICGVIEERRLPRCYLTGEAMYIVGRQNSTPDMMALSAIVDSLMELDAVAIARYVQRPNTEVQMVALIPVYVNSGVTKKRSRGYMEEKKGETRALILTRLPFYEDEKIAAFPDLTQLVTSSGRVITGDHPRLPSDDMVSAMTDLVNEMDLDKLQGKETDFDGDKRIFNAMAADLSRDNQDILVKPAVGVQRLHQVIRDIAVNSVRCKGGLKEYCQREDIIPPLNTSLMVSTNVPPQLNDASKGTMSRLTKLLNVSKVEKAPVMRKRSGMDEIALPEDDEDDDLQF</sequence>
<dbReference type="Gene3D" id="2.40.290.10">
    <property type="match status" value="1"/>
</dbReference>
<gene>
    <name evidence="16" type="ORF">CYFA0S_11e03334g</name>
</gene>
<dbReference type="InterPro" id="IPR006164">
    <property type="entry name" value="DNA_bd_Ku70/Ku80"/>
</dbReference>
<keyword evidence="11" id="KW-0238">DNA-binding</keyword>
<proteinExistence type="predicted"/>
<dbReference type="GO" id="GO:0006310">
    <property type="term" value="P:DNA recombination"/>
    <property type="evidence" value="ECO:0007669"/>
    <property type="project" value="UniProtKB-KW"/>
</dbReference>
<evidence type="ECO:0000256" key="5">
    <source>
        <dbReference type="ARBA" id="ARBA00022741"/>
    </source>
</evidence>
<dbReference type="PANTHER" id="PTHR12604">
    <property type="entry name" value="KU AUTOANTIGEN DNA HELICASE"/>
    <property type="match status" value="1"/>
</dbReference>
<name>A0A061B8R6_CYBFA</name>
<evidence type="ECO:0000259" key="15">
    <source>
        <dbReference type="SMART" id="SM00559"/>
    </source>
</evidence>
<dbReference type="GO" id="GO:0000723">
    <property type="term" value="P:telomere maintenance"/>
    <property type="evidence" value="ECO:0007669"/>
    <property type="project" value="TreeGrafter"/>
</dbReference>
<keyword evidence="8" id="KW-0347">Helicase</keyword>